<dbReference type="EMBL" id="UINC01019089">
    <property type="protein sequence ID" value="SVA80650.1"/>
    <property type="molecule type" value="Genomic_DNA"/>
</dbReference>
<dbReference type="InterPro" id="IPR011701">
    <property type="entry name" value="MFS"/>
</dbReference>
<dbReference type="PANTHER" id="PTHR11360">
    <property type="entry name" value="MONOCARBOXYLATE TRANSPORTER"/>
    <property type="match status" value="1"/>
</dbReference>
<feature type="transmembrane region" description="Helical" evidence="1">
    <location>
        <begin position="141"/>
        <end position="165"/>
    </location>
</feature>
<feature type="transmembrane region" description="Helical" evidence="1">
    <location>
        <begin position="56"/>
        <end position="77"/>
    </location>
</feature>
<gene>
    <name evidence="3" type="ORF">METZ01_LOCUS133504</name>
</gene>
<feature type="non-terminal residue" evidence="3">
    <location>
        <position position="215"/>
    </location>
</feature>
<dbReference type="SUPFAM" id="SSF103473">
    <property type="entry name" value="MFS general substrate transporter"/>
    <property type="match status" value="1"/>
</dbReference>
<keyword evidence="1" id="KW-1133">Transmembrane helix</keyword>
<keyword evidence="1" id="KW-0472">Membrane</keyword>
<dbReference type="PROSITE" id="PS50850">
    <property type="entry name" value="MFS"/>
    <property type="match status" value="1"/>
</dbReference>
<dbReference type="AlphaFoldDB" id="A0A381YUM5"/>
<organism evidence="3">
    <name type="scientific">marine metagenome</name>
    <dbReference type="NCBI Taxonomy" id="408172"/>
    <lineage>
        <taxon>unclassified sequences</taxon>
        <taxon>metagenomes</taxon>
        <taxon>ecological metagenomes</taxon>
    </lineage>
</organism>
<keyword evidence="1" id="KW-0812">Transmembrane</keyword>
<dbReference type="Pfam" id="PF07690">
    <property type="entry name" value="MFS_1"/>
    <property type="match status" value="1"/>
</dbReference>
<feature type="transmembrane region" description="Helical" evidence="1">
    <location>
        <begin position="84"/>
        <end position="103"/>
    </location>
</feature>
<feature type="transmembrane region" description="Helical" evidence="1">
    <location>
        <begin position="12"/>
        <end position="36"/>
    </location>
</feature>
<dbReference type="GO" id="GO:0022857">
    <property type="term" value="F:transmembrane transporter activity"/>
    <property type="evidence" value="ECO:0007669"/>
    <property type="project" value="InterPro"/>
</dbReference>
<reference evidence="3" key="1">
    <citation type="submission" date="2018-05" db="EMBL/GenBank/DDBJ databases">
        <authorList>
            <person name="Lanie J.A."/>
            <person name="Ng W.-L."/>
            <person name="Kazmierczak K.M."/>
            <person name="Andrzejewski T.M."/>
            <person name="Davidsen T.M."/>
            <person name="Wayne K.J."/>
            <person name="Tettelin H."/>
            <person name="Glass J.I."/>
            <person name="Rusch D."/>
            <person name="Podicherti R."/>
            <person name="Tsui H.-C.T."/>
            <person name="Winkler M.E."/>
        </authorList>
    </citation>
    <scope>NUCLEOTIDE SEQUENCE</scope>
</reference>
<dbReference type="InterPro" id="IPR020846">
    <property type="entry name" value="MFS_dom"/>
</dbReference>
<dbReference type="Gene3D" id="1.20.1250.20">
    <property type="entry name" value="MFS general substrate transporter like domains"/>
    <property type="match status" value="1"/>
</dbReference>
<dbReference type="PANTHER" id="PTHR11360:SF290">
    <property type="entry name" value="MONOCARBOXYLATE MFS PERMEASE"/>
    <property type="match status" value="1"/>
</dbReference>
<feature type="transmembrane region" description="Helical" evidence="1">
    <location>
        <begin position="177"/>
        <end position="195"/>
    </location>
</feature>
<proteinExistence type="predicted"/>
<sequence>MNPAGRLRNGLHYGWIILVVATLVAFGALGLARFGYSVLLPAMQADLGMGNTEAGFLATAHVIGYLVASLIGGALASRFGPRRVITVGLAIAGSSMLMTGLAGDYAEIALWRGLAGVGSGMSNIPIYGVLAAWFGTRRRGLATGIAVSGASVAFIALGPLVPIVLDEFGTLGWRICWYGFGGFTIFLAVTGAWLLRNQPQDKGLQAISAGPADDA</sequence>
<feature type="transmembrane region" description="Helical" evidence="1">
    <location>
        <begin position="109"/>
        <end position="134"/>
    </location>
</feature>
<evidence type="ECO:0000313" key="3">
    <source>
        <dbReference type="EMBL" id="SVA80650.1"/>
    </source>
</evidence>
<evidence type="ECO:0000256" key="1">
    <source>
        <dbReference type="SAM" id="Phobius"/>
    </source>
</evidence>
<protein>
    <recommendedName>
        <fullName evidence="2">Major facilitator superfamily (MFS) profile domain-containing protein</fullName>
    </recommendedName>
</protein>
<feature type="domain" description="Major facilitator superfamily (MFS) profile" evidence="2">
    <location>
        <begin position="16"/>
        <end position="215"/>
    </location>
</feature>
<dbReference type="InterPro" id="IPR050327">
    <property type="entry name" value="Proton-linked_MCT"/>
</dbReference>
<dbReference type="InterPro" id="IPR036259">
    <property type="entry name" value="MFS_trans_sf"/>
</dbReference>
<name>A0A381YUM5_9ZZZZ</name>
<evidence type="ECO:0000259" key="2">
    <source>
        <dbReference type="PROSITE" id="PS50850"/>
    </source>
</evidence>
<accession>A0A381YUM5</accession>